<evidence type="ECO:0000259" key="1">
    <source>
        <dbReference type="Pfam" id="PF02254"/>
    </source>
</evidence>
<dbReference type="EMBL" id="BQKE01000001">
    <property type="protein sequence ID" value="GJM62028.1"/>
    <property type="molecule type" value="Genomic_DNA"/>
</dbReference>
<gene>
    <name evidence="2" type="ORF">PEDI_25800</name>
</gene>
<dbReference type="Proteomes" id="UP001310022">
    <property type="component" value="Unassembled WGS sequence"/>
</dbReference>
<dbReference type="RefSeq" id="WP_060684733.1">
    <property type="nucleotide sequence ID" value="NZ_BQKE01000001.1"/>
</dbReference>
<dbReference type="InterPro" id="IPR050721">
    <property type="entry name" value="Trk_Ktr_HKT_K-transport"/>
</dbReference>
<proteinExistence type="predicted"/>
<dbReference type="PANTHER" id="PTHR43833">
    <property type="entry name" value="POTASSIUM CHANNEL PROTEIN 2-RELATED-RELATED"/>
    <property type="match status" value="1"/>
</dbReference>
<evidence type="ECO:0000313" key="3">
    <source>
        <dbReference type="Proteomes" id="UP001310022"/>
    </source>
</evidence>
<feature type="domain" description="RCK N-terminal" evidence="1">
    <location>
        <begin position="6"/>
        <end position="121"/>
    </location>
</feature>
<dbReference type="SUPFAM" id="SSF116726">
    <property type="entry name" value="TrkA C-terminal domain-like"/>
    <property type="match status" value="1"/>
</dbReference>
<dbReference type="SUPFAM" id="SSF51735">
    <property type="entry name" value="NAD(P)-binding Rossmann-fold domains"/>
    <property type="match status" value="1"/>
</dbReference>
<organism evidence="2 3">
    <name type="scientific">Persicobacter diffluens</name>
    <dbReference type="NCBI Taxonomy" id="981"/>
    <lineage>
        <taxon>Bacteria</taxon>
        <taxon>Pseudomonadati</taxon>
        <taxon>Bacteroidota</taxon>
        <taxon>Cytophagia</taxon>
        <taxon>Cytophagales</taxon>
        <taxon>Persicobacteraceae</taxon>
        <taxon>Persicobacter</taxon>
    </lineage>
</organism>
<reference evidence="2 3" key="1">
    <citation type="submission" date="2021-12" db="EMBL/GenBank/DDBJ databases">
        <title>Genome sequencing of bacteria with rrn-lacking chromosome and rrn-plasmid.</title>
        <authorList>
            <person name="Anda M."/>
            <person name="Iwasaki W."/>
        </authorList>
    </citation>
    <scope>NUCLEOTIDE SEQUENCE [LARGE SCALE GENOMIC DNA]</scope>
    <source>
        <strain evidence="2 3">NBRC 15940</strain>
    </source>
</reference>
<dbReference type="InterPro" id="IPR036291">
    <property type="entry name" value="NAD(P)-bd_dom_sf"/>
</dbReference>
<dbReference type="AlphaFoldDB" id="A0AAN4VZX1"/>
<name>A0AAN4VZX1_9BACT</name>
<dbReference type="Gene3D" id="3.40.50.720">
    <property type="entry name" value="NAD(P)-binding Rossmann-like Domain"/>
    <property type="match status" value="1"/>
</dbReference>
<keyword evidence="3" id="KW-1185">Reference proteome</keyword>
<protein>
    <submittedName>
        <fullName evidence="2">Potassium transporter Trk</fullName>
    </submittedName>
</protein>
<dbReference type="InterPro" id="IPR003148">
    <property type="entry name" value="RCK_N"/>
</dbReference>
<dbReference type="Pfam" id="PF02254">
    <property type="entry name" value="TrkA_N"/>
    <property type="match status" value="1"/>
</dbReference>
<dbReference type="InterPro" id="IPR036721">
    <property type="entry name" value="RCK_C_sf"/>
</dbReference>
<dbReference type="GO" id="GO:0006813">
    <property type="term" value="P:potassium ion transport"/>
    <property type="evidence" value="ECO:0007669"/>
    <property type="project" value="InterPro"/>
</dbReference>
<sequence>MRNSKIAVIGLGQMGMALAVQLSEYGAEVIGIDHNLTVVEAAKDKIAYVVNMDSTDQNALLSQNIEEVDTAVVTIGENFENVVLTTVILQEIGVKHIISRATNKHQQLILEKMGVHEILNPEANEGKLLAHRLIHPSIKKFFPLPDEYEIVEIDTPKRVANMMLKDMGLRERYNLNLITIKSCFETLDPVTGKTKQEEHITGVPKADSVIKGSDKIVIMGKKGDVNRFIEVNS</sequence>
<evidence type="ECO:0000313" key="2">
    <source>
        <dbReference type="EMBL" id="GJM62028.1"/>
    </source>
</evidence>
<comment type="caution">
    <text evidence="2">The sequence shown here is derived from an EMBL/GenBank/DDBJ whole genome shotgun (WGS) entry which is preliminary data.</text>
</comment>
<accession>A0AAN4VZX1</accession>
<dbReference type="PANTHER" id="PTHR43833:SF7">
    <property type="entry name" value="KTR SYSTEM POTASSIUM UPTAKE PROTEIN C"/>
    <property type="match status" value="1"/>
</dbReference>
<dbReference type="Gene3D" id="3.30.70.1450">
    <property type="entry name" value="Regulator of K+ conductance, C-terminal domain"/>
    <property type="match status" value="1"/>
</dbReference>